<protein>
    <submittedName>
        <fullName evidence="1">Uncharacterized protein</fullName>
    </submittedName>
</protein>
<evidence type="ECO:0000313" key="1">
    <source>
        <dbReference type="EMBL" id="KAJ7369464.1"/>
    </source>
</evidence>
<dbReference type="AlphaFoldDB" id="A0A9X0CQ63"/>
<reference evidence="1" key="1">
    <citation type="submission" date="2023-01" db="EMBL/GenBank/DDBJ databases">
        <title>Genome assembly of the deep-sea coral Lophelia pertusa.</title>
        <authorList>
            <person name="Herrera S."/>
            <person name="Cordes E."/>
        </authorList>
    </citation>
    <scope>NUCLEOTIDE SEQUENCE</scope>
    <source>
        <strain evidence="1">USNM1676648</strain>
        <tissue evidence="1">Polyp</tissue>
    </source>
</reference>
<sequence length="119" mass="13627">MQLSWPPEFSQWMSSNKGRIRPLTETLKLCMRKPTRVAAGLGNPPNKWHNQGTEALYQVMKEEAKGDAVDQATIHENVNTRVVVQQKNEFIKALYGIWESIVFLQSMPTLVLIQYDGPR</sequence>
<gene>
    <name evidence="1" type="ORF">OS493_038786</name>
</gene>
<name>A0A9X0CQ63_9CNID</name>
<accession>A0A9X0CQ63</accession>
<dbReference type="EMBL" id="MU826945">
    <property type="protein sequence ID" value="KAJ7369464.1"/>
    <property type="molecule type" value="Genomic_DNA"/>
</dbReference>
<evidence type="ECO:0000313" key="2">
    <source>
        <dbReference type="Proteomes" id="UP001163046"/>
    </source>
</evidence>
<dbReference type="Proteomes" id="UP001163046">
    <property type="component" value="Unassembled WGS sequence"/>
</dbReference>
<keyword evidence="2" id="KW-1185">Reference proteome</keyword>
<comment type="caution">
    <text evidence="1">The sequence shown here is derived from an EMBL/GenBank/DDBJ whole genome shotgun (WGS) entry which is preliminary data.</text>
</comment>
<proteinExistence type="predicted"/>
<organism evidence="1 2">
    <name type="scientific">Desmophyllum pertusum</name>
    <dbReference type="NCBI Taxonomy" id="174260"/>
    <lineage>
        <taxon>Eukaryota</taxon>
        <taxon>Metazoa</taxon>
        <taxon>Cnidaria</taxon>
        <taxon>Anthozoa</taxon>
        <taxon>Hexacorallia</taxon>
        <taxon>Scleractinia</taxon>
        <taxon>Caryophylliina</taxon>
        <taxon>Caryophylliidae</taxon>
        <taxon>Desmophyllum</taxon>
    </lineage>
</organism>